<reference evidence="2" key="2">
    <citation type="submission" date="2019-02" db="EMBL/GenBank/DDBJ databases">
        <title>Granulicella sibirica sp. nov., a psychrotolerant acidobacterium isolated from an organic soil layer in forested tundra, West Siberia.</title>
        <authorList>
            <person name="Oshkin I.Y."/>
            <person name="Kulichevskaya I.S."/>
            <person name="Rijpstra W.I.C."/>
            <person name="Sinninghe Damste J.S."/>
            <person name="Rakitin A.L."/>
            <person name="Ravin N.V."/>
            <person name="Dedysh S.N."/>
        </authorList>
    </citation>
    <scope>NUCLEOTIDE SEQUENCE [LARGE SCALE GENOMIC DNA]</scope>
    <source>
        <strain evidence="2">AF10</strain>
    </source>
</reference>
<keyword evidence="2" id="KW-1185">Reference proteome</keyword>
<comment type="caution">
    <text evidence="1">The sequence shown here is derived from an EMBL/GenBank/DDBJ whole genome shotgun (WGS) entry which is preliminary data.</text>
</comment>
<accession>A0A4Q0SVP5</accession>
<sequence length="40" mass="4559">MGDTPPLAPCYPRLRQVAFGMYMPRFNADVQKPNPKEKPP</sequence>
<dbReference type="EMBL" id="RDSM01000004">
    <property type="protein sequence ID" value="RXH54462.1"/>
    <property type="molecule type" value="Genomic_DNA"/>
</dbReference>
<name>A0A4Q0SVP5_9BACT</name>
<dbReference type="AlphaFoldDB" id="A0A4Q0SVP5"/>
<proteinExistence type="predicted"/>
<organism evidence="1 2">
    <name type="scientific">Granulicella sibirica</name>
    <dbReference type="NCBI Taxonomy" id="2479048"/>
    <lineage>
        <taxon>Bacteria</taxon>
        <taxon>Pseudomonadati</taxon>
        <taxon>Acidobacteriota</taxon>
        <taxon>Terriglobia</taxon>
        <taxon>Terriglobales</taxon>
        <taxon>Acidobacteriaceae</taxon>
        <taxon>Granulicella</taxon>
    </lineage>
</organism>
<evidence type="ECO:0000313" key="1">
    <source>
        <dbReference type="EMBL" id="RXH54462.1"/>
    </source>
</evidence>
<protein>
    <submittedName>
        <fullName evidence="1">Uncharacterized protein</fullName>
    </submittedName>
</protein>
<dbReference type="Proteomes" id="UP000289437">
    <property type="component" value="Unassembled WGS sequence"/>
</dbReference>
<evidence type="ECO:0000313" key="2">
    <source>
        <dbReference type="Proteomes" id="UP000289437"/>
    </source>
</evidence>
<reference evidence="1 2" key="1">
    <citation type="submission" date="2018-11" db="EMBL/GenBank/DDBJ databases">
        <authorList>
            <person name="Mardanov A.V."/>
            <person name="Ravin N.V."/>
            <person name="Dedysh S.N."/>
        </authorList>
    </citation>
    <scope>NUCLEOTIDE SEQUENCE [LARGE SCALE GENOMIC DNA]</scope>
    <source>
        <strain evidence="1 2">AF10</strain>
    </source>
</reference>
<gene>
    <name evidence="1" type="ORF">GRAN_4758</name>
</gene>